<evidence type="ECO:0000256" key="1">
    <source>
        <dbReference type="ARBA" id="ARBA00023015"/>
    </source>
</evidence>
<dbReference type="SUPFAM" id="SSF46785">
    <property type="entry name" value="Winged helix' DNA-binding domain"/>
    <property type="match status" value="1"/>
</dbReference>
<dbReference type="InterPro" id="IPR000524">
    <property type="entry name" value="Tscrpt_reg_HTH_GntR"/>
</dbReference>
<evidence type="ECO:0000313" key="7">
    <source>
        <dbReference type="Proteomes" id="UP000198280"/>
    </source>
</evidence>
<dbReference type="Pfam" id="PF00392">
    <property type="entry name" value="GntR"/>
    <property type="match status" value="1"/>
</dbReference>
<dbReference type="Gene3D" id="1.20.120.530">
    <property type="entry name" value="GntR ligand-binding domain-like"/>
    <property type="match status" value="1"/>
</dbReference>
<evidence type="ECO:0000313" key="6">
    <source>
        <dbReference type="EMBL" id="SNT57765.1"/>
    </source>
</evidence>
<dbReference type="AlphaFoldDB" id="A0A239NSD1"/>
<dbReference type="OrthoDB" id="5182935at2"/>
<protein>
    <submittedName>
        <fullName evidence="6">Transcriptional regulator, GntR family</fullName>
    </submittedName>
</protein>
<dbReference type="PROSITE" id="PS50949">
    <property type="entry name" value="HTH_GNTR"/>
    <property type="match status" value="1"/>
</dbReference>
<evidence type="ECO:0000256" key="2">
    <source>
        <dbReference type="ARBA" id="ARBA00023125"/>
    </source>
</evidence>
<accession>A0A239NSD1</accession>
<reference evidence="6 7" key="1">
    <citation type="submission" date="2017-06" db="EMBL/GenBank/DDBJ databases">
        <authorList>
            <person name="Kim H.J."/>
            <person name="Triplett B.A."/>
        </authorList>
    </citation>
    <scope>NUCLEOTIDE SEQUENCE [LARGE SCALE GENOMIC DNA]</scope>
    <source>
        <strain evidence="6 7">CGMCC 4.1858</strain>
    </source>
</reference>
<proteinExistence type="predicted"/>
<dbReference type="InterPro" id="IPR036388">
    <property type="entry name" value="WH-like_DNA-bd_sf"/>
</dbReference>
<dbReference type="Proteomes" id="UP000198280">
    <property type="component" value="Unassembled WGS sequence"/>
</dbReference>
<dbReference type="InterPro" id="IPR011711">
    <property type="entry name" value="GntR_C"/>
</dbReference>
<dbReference type="Pfam" id="PF07729">
    <property type="entry name" value="FCD"/>
    <property type="match status" value="1"/>
</dbReference>
<evidence type="ECO:0000259" key="5">
    <source>
        <dbReference type="PROSITE" id="PS50949"/>
    </source>
</evidence>
<dbReference type="InterPro" id="IPR008920">
    <property type="entry name" value="TF_FadR/GntR_C"/>
</dbReference>
<dbReference type="RefSeq" id="WP_089229148.1">
    <property type="nucleotide sequence ID" value="NZ_FZOF01000046.1"/>
</dbReference>
<keyword evidence="2" id="KW-0238">DNA-binding</keyword>
<feature type="coiled-coil region" evidence="4">
    <location>
        <begin position="109"/>
        <end position="136"/>
    </location>
</feature>
<evidence type="ECO:0000256" key="4">
    <source>
        <dbReference type="SAM" id="Coils"/>
    </source>
</evidence>
<dbReference type="EMBL" id="FZOF01000046">
    <property type="protein sequence ID" value="SNT57765.1"/>
    <property type="molecule type" value="Genomic_DNA"/>
</dbReference>
<keyword evidence="4" id="KW-0175">Coiled coil</keyword>
<dbReference type="PANTHER" id="PTHR43537:SF24">
    <property type="entry name" value="GLUCONATE OPERON TRANSCRIPTIONAL REPRESSOR"/>
    <property type="match status" value="1"/>
</dbReference>
<dbReference type="SMART" id="SM00345">
    <property type="entry name" value="HTH_GNTR"/>
    <property type="match status" value="1"/>
</dbReference>
<feature type="domain" description="HTH gntR-type" evidence="5">
    <location>
        <begin position="14"/>
        <end position="81"/>
    </location>
</feature>
<evidence type="ECO:0000256" key="3">
    <source>
        <dbReference type="ARBA" id="ARBA00023163"/>
    </source>
</evidence>
<keyword evidence="1" id="KW-0805">Transcription regulation</keyword>
<sequence>MTPAHARDPRGSDSVRSRHIAGILREEILAGELTPGTWLRQDDIAARLGTSRIPVREALRILESDGLAESFPNRGSRVPMLSLQEVNTYYRMRERLEPLTLIESLPHLADQHIDRLEQLQDEIESQSDVNRFLLLDREFHMTTYAGCPSEHLLAITERLWNSTQHYRRAFMVLTDPDRGAIVNAEHRLILDAVRRRDPEDGERYLTGHIRRTRVELTAHPELFTDKH</sequence>
<gene>
    <name evidence="6" type="ORF">SAMN05216252_14624</name>
</gene>
<organism evidence="6 7">
    <name type="scientific">Actinacidiphila glaucinigra</name>
    <dbReference type="NCBI Taxonomy" id="235986"/>
    <lineage>
        <taxon>Bacteria</taxon>
        <taxon>Bacillati</taxon>
        <taxon>Actinomycetota</taxon>
        <taxon>Actinomycetes</taxon>
        <taxon>Kitasatosporales</taxon>
        <taxon>Streptomycetaceae</taxon>
        <taxon>Actinacidiphila</taxon>
    </lineage>
</organism>
<keyword evidence="3" id="KW-0804">Transcription</keyword>
<name>A0A239NSD1_9ACTN</name>
<dbReference type="InterPro" id="IPR036390">
    <property type="entry name" value="WH_DNA-bd_sf"/>
</dbReference>
<dbReference type="SUPFAM" id="SSF48008">
    <property type="entry name" value="GntR ligand-binding domain-like"/>
    <property type="match status" value="1"/>
</dbReference>
<dbReference type="SMART" id="SM00895">
    <property type="entry name" value="FCD"/>
    <property type="match status" value="1"/>
</dbReference>
<keyword evidence="7" id="KW-1185">Reference proteome</keyword>
<dbReference type="Gene3D" id="1.10.10.10">
    <property type="entry name" value="Winged helix-like DNA-binding domain superfamily/Winged helix DNA-binding domain"/>
    <property type="match status" value="1"/>
</dbReference>
<dbReference type="GO" id="GO:0003700">
    <property type="term" value="F:DNA-binding transcription factor activity"/>
    <property type="evidence" value="ECO:0007669"/>
    <property type="project" value="InterPro"/>
</dbReference>
<dbReference type="PANTHER" id="PTHR43537">
    <property type="entry name" value="TRANSCRIPTIONAL REGULATOR, GNTR FAMILY"/>
    <property type="match status" value="1"/>
</dbReference>
<dbReference type="CDD" id="cd07377">
    <property type="entry name" value="WHTH_GntR"/>
    <property type="match status" value="1"/>
</dbReference>
<dbReference type="GO" id="GO:0003677">
    <property type="term" value="F:DNA binding"/>
    <property type="evidence" value="ECO:0007669"/>
    <property type="project" value="UniProtKB-KW"/>
</dbReference>